<dbReference type="Pfam" id="PF13668">
    <property type="entry name" value="Ferritin_2"/>
    <property type="match status" value="1"/>
</dbReference>
<keyword evidence="2" id="KW-1185">Reference proteome</keyword>
<dbReference type="InterPro" id="IPR052965">
    <property type="entry name" value="Pigment-catalase-like"/>
</dbReference>
<protein>
    <submittedName>
        <fullName evidence="1">Ferritin-like domain-containing protein</fullName>
    </submittedName>
</protein>
<dbReference type="SUPFAM" id="SSF47240">
    <property type="entry name" value="Ferritin-like"/>
    <property type="match status" value="1"/>
</dbReference>
<proteinExistence type="predicted"/>
<dbReference type="PANTHER" id="PTHR31694">
    <property type="entry name" value="DESICCATION-LIKE PROTEIN"/>
    <property type="match status" value="1"/>
</dbReference>
<dbReference type="Proteomes" id="UP000293162">
    <property type="component" value="Unassembled WGS sequence"/>
</dbReference>
<accession>A0A4Q5LYT0</accession>
<gene>
    <name evidence="1" type="ORF">EWM59_15055</name>
</gene>
<dbReference type="RefSeq" id="WP_130021985.1">
    <property type="nucleotide sequence ID" value="NZ_SEWF01000021.1"/>
</dbReference>
<dbReference type="PANTHER" id="PTHR31694:SF26">
    <property type="entry name" value="OS05G0151100 PROTEIN"/>
    <property type="match status" value="1"/>
</dbReference>
<name>A0A4Q5LYT0_9BACT</name>
<dbReference type="EMBL" id="SEWF01000021">
    <property type="protein sequence ID" value="RYU94825.1"/>
    <property type="molecule type" value="Genomic_DNA"/>
</dbReference>
<comment type="caution">
    <text evidence="1">The sequence shown here is derived from an EMBL/GenBank/DDBJ whole genome shotgun (WGS) entry which is preliminary data.</text>
</comment>
<dbReference type="InterPro" id="IPR009078">
    <property type="entry name" value="Ferritin-like_SF"/>
</dbReference>
<evidence type="ECO:0000313" key="2">
    <source>
        <dbReference type="Proteomes" id="UP000293162"/>
    </source>
</evidence>
<dbReference type="AlphaFoldDB" id="A0A4Q5LYT0"/>
<dbReference type="CDD" id="cd00657">
    <property type="entry name" value="Ferritin_like"/>
    <property type="match status" value="1"/>
</dbReference>
<dbReference type="OrthoDB" id="954262at2"/>
<evidence type="ECO:0000313" key="1">
    <source>
        <dbReference type="EMBL" id="RYU94825.1"/>
    </source>
</evidence>
<organism evidence="1 2">
    <name type="scientific">Emticicia agri</name>
    <dbReference type="NCBI Taxonomy" id="2492393"/>
    <lineage>
        <taxon>Bacteria</taxon>
        <taxon>Pseudomonadati</taxon>
        <taxon>Bacteroidota</taxon>
        <taxon>Cytophagia</taxon>
        <taxon>Cytophagales</taxon>
        <taxon>Leadbetterellaceae</taxon>
        <taxon>Emticicia</taxon>
    </lineage>
</organism>
<reference evidence="1 2" key="1">
    <citation type="submission" date="2019-02" db="EMBL/GenBank/DDBJ databases">
        <title>Bacterial novel species Emticicia sp. 17J42-9 isolated from soil.</title>
        <authorList>
            <person name="Jung H.-Y."/>
        </authorList>
    </citation>
    <scope>NUCLEOTIDE SEQUENCE [LARGE SCALE GENOMIC DNA]</scope>
    <source>
        <strain evidence="1 2">17J42-9</strain>
    </source>
</reference>
<sequence>MNIFNILSEIEKVDADVHERLEHISRRSMFSTIGKKVSAYALPALLATTIHKAYAATPGAIDVLNYALTLEYLEDEFYKMGNAAANLIPAAEKPIFTQIGKHETAHVAFLLAALGNKAVAKPKFDFTAKGAFADVFTNYKTFAIVSHALEDTGVRAYKGQAGNLMAAEDKPLLEYALQIHSVEARHASVVRRLLNTKGFVPGAKGWITLNQGTPAAVYAADDNLTQGGVNLKGLAGKSDEAISEAFDEPLNKEQVLAIATPFIAA</sequence>